<organism evidence="1 2">
    <name type="scientific">Allochromatium humboldtianum</name>
    <dbReference type="NCBI Taxonomy" id="504901"/>
    <lineage>
        <taxon>Bacteria</taxon>
        <taxon>Pseudomonadati</taxon>
        <taxon>Pseudomonadota</taxon>
        <taxon>Gammaproteobacteria</taxon>
        <taxon>Chromatiales</taxon>
        <taxon>Chromatiaceae</taxon>
        <taxon>Allochromatium</taxon>
    </lineage>
</organism>
<comment type="caution">
    <text evidence="1">The sequence shown here is derived from an EMBL/GenBank/DDBJ whole genome shotgun (WGS) entry which is preliminary data.</text>
</comment>
<sequence length="98" mass="10576">MSTAIKPGDTYRHVLKLKGSTLACARFGEPEFVAATFSDDLSEDVRHQIQADILAGQDLLAIFHGYKRAGLTDDLKGAAQVNYPRLKAGACEATRKPG</sequence>
<proteinExistence type="predicted"/>
<reference evidence="1 2" key="1">
    <citation type="submission" date="2020-06" db="EMBL/GenBank/DDBJ databases">
        <title>Whole-genome sequence of Allochromatium humboldtianum DSM 21881, type strain.</title>
        <authorList>
            <person name="Kyndt J.A."/>
            <person name="Meyer T.E."/>
        </authorList>
    </citation>
    <scope>NUCLEOTIDE SEQUENCE [LARGE SCALE GENOMIC DNA]</scope>
    <source>
        <strain evidence="1 2">DSM 21881</strain>
    </source>
</reference>
<dbReference type="RefSeq" id="WP_176977934.1">
    <property type="nucleotide sequence ID" value="NZ_JABZEO010000018.1"/>
</dbReference>
<dbReference type="Proteomes" id="UP000592294">
    <property type="component" value="Unassembled WGS sequence"/>
</dbReference>
<dbReference type="AlphaFoldDB" id="A0A850RG94"/>
<name>A0A850RG94_9GAMM</name>
<gene>
    <name evidence="1" type="ORF">HW932_18355</name>
</gene>
<protein>
    <submittedName>
        <fullName evidence="1">Uncharacterized protein</fullName>
    </submittedName>
</protein>
<keyword evidence="2" id="KW-1185">Reference proteome</keyword>
<evidence type="ECO:0000313" key="1">
    <source>
        <dbReference type="EMBL" id="NVZ11216.1"/>
    </source>
</evidence>
<dbReference type="EMBL" id="JABZEO010000018">
    <property type="protein sequence ID" value="NVZ11216.1"/>
    <property type="molecule type" value="Genomic_DNA"/>
</dbReference>
<accession>A0A850RG94</accession>
<evidence type="ECO:0000313" key="2">
    <source>
        <dbReference type="Proteomes" id="UP000592294"/>
    </source>
</evidence>